<feature type="domain" description="NrS-1 polymerase-like HBD" evidence="2">
    <location>
        <begin position="247"/>
        <end position="299"/>
    </location>
</feature>
<comment type="caution">
    <text evidence="3">The sequence shown here is derived from an EMBL/GenBank/DDBJ whole genome shotgun (WGS) entry which is preliminary data.</text>
</comment>
<reference evidence="3 4" key="1">
    <citation type="submission" date="2018-08" db="EMBL/GenBank/DDBJ databases">
        <title>Meiothermus terrae DSM 26712 genome sequencing project.</title>
        <authorList>
            <person name="Da Costa M.S."/>
            <person name="Albuquerque L."/>
            <person name="Raposo P."/>
            <person name="Froufe H.J.C."/>
            <person name="Barroso C.S."/>
            <person name="Egas C."/>
        </authorList>
    </citation>
    <scope>NUCLEOTIDE SEQUENCE [LARGE SCALE GENOMIC DNA]</scope>
    <source>
        <strain evidence="3 4">DSM 26712</strain>
    </source>
</reference>
<keyword evidence="4" id="KW-1185">Reference proteome</keyword>
<evidence type="ECO:0000259" key="1">
    <source>
        <dbReference type="Pfam" id="PF09250"/>
    </source>
</evidence>
<dbReference type="Pfam" id="PF09250">
    <property type="entry name" value="Prim-Pol"/>
    <property type="match status" value="1"/>
</dbReference>
<dbReference type="Pfam" id="PF22763">
    <property type="entry name" value="NrS1-1_pol-like_HBD"/>
    <property type="match status" value="1"/>
</dbReference>
<evidence type="ECO:0000313" key="4">
    <source>
        <dbReference type="Proteomes" id="UP000265715"/>
    </source>
</evidence>
<sequence>MNSVANPSAVAKPNIDHLPADLRARKQWVLWRYEDRDGKLSKVPFRFVNPSSRASSTDPSAWGPLGAVPEGYGVGYVLTEGEGLVCLDLDWKDTGLDEMPTWAHTILETLPPTYTEWSVSGRGLHLFYRARLPKGHRTKFPVGEGQALEVFTEGRYIALTGNLLPESTHRIQEAQEAISNFYENLLNDLQAKQPEPFRQRAGSEGKREATRPLAVERKEDRAILDCCLRSGSFQRLWSGDWDGKASHSEADLALCWHLALHTDDAEQIDRIFRSSGLYRPKWDKADYRHRTISKAIEAAEARKSWGSRPAGHTAQELPDFGTVLRDANRWAGHAGESNRRVYEALVVAARKSRSAVVSIGQARLAEATNMEVRTIRRALKRLEASGLV</sequence>
<dbReference type="RefSeq" id="WP_119313344.1">
    <property type="nucleotide sequence ID" value="NZ_QXDL01000001.1"/>
</dbReference>
<dbReference type="AlphaFoldDB" id="A0A399F8M3"/>
<protein>
    <submittedName>
        <fullName evidence="3">Uncharacterized protein</fullName>
    </submittedName>
</protein>
<dbReference type="InterPro" id="IPR054468">
    <property type="entry name" value="NrSPol-like_HBD"/>
</dbReference>
<gene>
    <name evidence="3" type="ORF">Mterra_00061</name>
</gene>
<dbReference type="Proteomes" id="UP000265715">
    <property type="component" value="Unassembled WGS sequence"/>
</dbReference>
<accession>A0A399F8M3</accession>
<feature type="domain" description="DNA primase/polymerase bifunctional N-terminal" evidence="1">
    <location>
        <begin position="54"/>
        <end position="166"/>
    </location>
</feature>
<proteinExistence type="predicted"/>
<name>A0A399F8M3_9DEIN</name>
<dbReference type="EMBL" id="QXDL01000001">
    <property type="protein sequence ID" value="RIH90981.1"/>
    <property type="molecule type" value="Genomic_DNA"/>
</dbReference>
<dbReference type="OrthoDB" id="481at2"/>
<dbReference type="InterPro" id="IPR015330">
    <property type="entry name" value="DNA_primase/pol_bifunc_N"/>
</dbReference>
<evidence type="ECO:0000313" key="3">
    <source>
        <dbReference type="EMBL" id="RIH90981.1"/>
    </source>
</evidence>
<evidence type="ECO:0000259" key="2">
    <source>
        <dbReference type="Pfam" id="PF22763"/>
    </source>
</evidence>
<organism evidence="3 4">
    <name type="scientific">Calidithermus terrae</name>
    <dbReference type="NCBI Taxonomy" id="1408545"/>
    <lineage>
        <taxon>Bacteria</taxon>
        <taxon>Thermotogati</taxon>
        <taxon>Deinococcota</taxon>
        <taxon>Deinococci</taxon>
        <taxon>Thermales</taxon>
        <taxon>Thermaceae</taxon>
        <taxon>Calidithermus</taxon>
    </lineage>
</organism>